<evidence type="ECO:0000313" key="2">
    <source>
        <dbReference type="Proteomes" id="UP000586827"/>
    </source>
</evidence>
<dbReference type="RefSeq" id="WP_067525668.1">
    <property type="nucleotide sequence ID" value="NZ_JABELX010000015.1"/>
</dbReference>
<evidence type="ECO:0000313" key="1">
    <source>
        <dbReference type="EMBL" id="NNH74672.1"/>
    </source>
</evidence>
<name>A0A849C7U7_9NOCA</name>
<dbReference type="AlphaFoldDB" id="A0A849C7U7"/>
<organism evidence="1 2">
    <name type="scientific">Nocardia uniformis</name>
    <dbReference type="NCBI Taxonomy" id="53432"/>
    <lineage>
        <taxon>Bacteria</taxon>
        <taxon>Bacillati</taxon>
        <taxon>Actinomycetota</taxon>
        <taxon>Actinomycetes</taxon>
        <taxon>Mycobacteriales</taxon>
        <taxon>Nocardiaceae</taxon>
        <taxon>Nocardia</taxon>
    </lineage>
</organism>
<reference evidence="1 2" key="1">
    <citation type="submission" date="2020-05" db="EMBL/GenBank/DDBJ databases">
        <title>MicrobeNet Type strains.</title>
        <authorList>
            <person name="Nicholson A.C."/>
        </authorList>
    </citation>
    <scope>NUCLEOTIDE SEQUENCE [LARGE SCALE GENOMIC DNA]</scope>
    <source>
        <strain evidence="1 2">JCM 3224</strain>
    </source>
</reference>
<proteinExistence type="predicted"/>
<gene>
    <name evidence="1" type="ORF">HLB23_33300</name>
</gene>
<comment type="caution">
    <text evidence="1">The sequence shown here is derived from an EMBL/GenBank/DDBJ whole genome shotgun (WGS) entry which is preliminary data.</text>
</comment>
<dbReference type="EMBL" id="JABELX010000015">
    <property type="protein sequence ID" value="NNH74672.1"/>
    <property type="molecule type" value="Genomic_DNA"/>
</dbReference>
<sequence length="236" mass="26280">MSVDLAEIQRALAQGRALHAIVFPDTVTDDFPPRWQPIRTAADAIDRKIAALHLWNADFLDLIPEFAHALYTELADVRIGRLGDDWVLVYALEHLESDHRRVVCWIGWDPATFGADVPPFWFCVPRPLRTFLSQVHAGFTAPDRRSFGPLRPRGMRTLAEAARYPDGIPGWTAEPASTRTLAVALTQTGLYACVSCDLEPGLGLPVYAGTMEPAQPFGRLLDEILTARFADLDQEF</sequence>
<dbReference type="Proteomes" id="UP000586827">
    <property type="component" value="Unassembled WGS sequence"/>
</dbReference>
<protein>
    <submittedName>
        <fullName evidence="1">Uncharacterized protein</fullName>
    </submittedName>
</protein>
<keyword evidence="2" id="KW-1185">Reference proteome</keyword>
<accession>A0A849C7U7</accession>